<dbReference type="PANTHER" id="PTHR45923:SF2">
    <property type="entry name" value="PROTEIN SEY1"/>
    <property type="match status" value="1"/>
</dbReference>
<evidence type="ECO:0000259" key="1">
    <source>
        <dbReference type="Pfam" id="PF20428"/>
    </source>
</evidence>
<organism evidence="2 3">
    <name type="scientific">Salvia divinorum</name>
    <name type="common">Maria pastora</name>
    <name type="synonym">Diviner's sage</name>
    <dbReference type="NCBI Taxonomy" id="28513"/>
    <lineage>
        <taxon>Eukaryota</taxon>
        <taxon>Viridiplantae</taxon>
        <taxon>Streptophyta</taxon>
        <taxon>Embryophyta</taxon>
        <taxon>Tracheophyta</taxon>
        <taxon>Spermatophyta</taxon>
        <taxon>Magnoliopsida</taxon>
        <taxon>eudicotyledons</taxon>
        <taxon>Gunneridae</taxon>
        <taxon>Pentapetalae</taxon>
        <taxon>asterids</taxon>
        <taxon>lamiids</taxon>
        <taxon>Lamiales</taxon>
        <taxon>Lamiaceae</taxon>
        <taxon>Nepetoideae</taxon>
        <taxon>Mentheae</taxon>
        <taxon>Salviinae</taxon>
        <taxon>Salvia</taxon>
        <taxon>Salvia subgen. Calosphace</taxon>
    </lineage>
</organism>
<feature type="domain" description="Sey1/RHD3-like three-helix bundle" evidence="1">
    <location>
        <begin position="24"/>
        <end position="143"/>
    </location>
</feature>
<accession>A0ABD1G2U0</accession>
<dbReference type="PANTHER" id="PTHR45923">
    <property type="entry name" value="PROTEIN SEY1"/>
    <property type="match status" value="1"/>
</dbReference>
<proteinExistence type="predicted"/>
<evidence type="ECO:0000313" key="3">
    <source>
        <dbReference type="Proteomes" id="UP001567538"/>
    </source>
</evidence>
<protein>
    <submittedName>
        <fullName evidence="2">Protein ROOT HAIR DEFECTIVE 3 2-like</fullName>
    </submittedName>
</protein>
<name>A0ABD1G2U0_SALDI</name>
<dbReference type="Proteomes" id="UP001567538">
    <property type="component" value="Unassembled WGS sequence"/>
</dbReference>
<reference evidence="2 3" key="1">
    <citation type="submission" date="2024-06" db="EMBL/GenBank/DDBJ databases">
        <title>A chromosome level genome sequence of Diviner's sage (Salvia divinorum).</title>
        <authorList>
            <person name="Ford S.A."/>
            <person name="Ro D.-K."/>
            <person name="Ness R.W."/>
            <person name="Phillips M.A."/>
        </authorList>
    </citation>
    <scope>NUCLEOTIDE SEQUENCE [LARGE SCALE GENOMIC DNA]</scope>
    <source>
        <strain evidence="2">SAF-2024a</strain>
        <tissue evidence="2">Leaf</tissue>
    </source>
</reference>
<comment type="caution">
    <text evidence="2">The sequence shown here is derived from an EMBL/GenBank/DDBJ whole genome shotgun (WGS) entry which is preliminary data.</text>
</comment>
<evidence type="ECO:0000313" key="2">
    <source>
        <dbReference type="EMBL" id="KAL1538431.1"/>
    </source>
</evidence>
<dbReference type="InterPro" id="IPR008803">
    <property type="entry name" value="RHD3/Sey1"/>
</dbReference>
<dbReference type="InterPro" id="IPR046758">
    <property type="entry name" value="Sey1/RHD3-like_3HB"/>
</dbReference>
<dbReference type="EMBL" id="JBEAFC010000010">
    <property type="protein sequence ID" value="KAL1538431.1"/>
    <property type="molecule type" value="Genomic_DNA"/>
</dbReference>
<dbReference type="Pfam" id="PF20428">
    <property type="entry name" value="Sey1_3HB"/>
    <property type="match status" value="1"/>
</dbReference>
<gene>
    <name evidence="2" type="ORF">AAHA92_27181</name>
</gene>
<sequence>MKIRFIVASSKDGDTMDKEKPYRQCLDFLAAMAVIRLDDAYDVVQRVLHSELMGGVGISTEYLSSVTWEKVSHGVTLITPLECREIWTRFQTDMELHLAKTDAYKKALESNSTGKEGGAWTPPTWVILGLSVLGVTAFVGVLICYPEVVPALAISAALATGIAKQLKMNQGSPSLMEFLQKDLRRVYDCMTTVNDIAKLVVKNVA</sequence>
<keyword evidence="3" id="KW-1185">Reference proteome</keyword>
<dbReference type="AlphaFoldDB" id="A0ABD1G2U0"/>